<feature type="compositionally biased region" description="Basic and acidic residues" evidence="1">
    <location>
        <begin position="570"/>
        <end position="581"/>
    </location>
</feature>
<evidence type="ECO:0000256" key="1">
    <source>
        <dbReference type="SAM" id="MobiDB-lite"/>
    </source>
</evidence>
<feature type="region of interest" description="Disordered" evidence="1">
    <location>
        <begin position="232"/>
        <end position="274"/>
    </location>
</feature>
<feature type="compositionally biased region" description="Polar residues" evidence="1">
    <location>
        <begin position="657"/>
        <end position="670"/>
    </location>
</feature>
<feature type="compositionally biased region" description="Basic residues" evidence="1">
    <location>
        <begin position="814"/>
        <end position="831"/>
    </location>
</feature>
<feature type="compositionally biased region" description="Low complexity" evidence="1">
    <location>
        <begin position="765"/>
        <end position="774"/>
    </location>
</feature>
<proteinExistence type="predicted"/>
<feature type="compositionally biased region" description="Basic residues" evidence="1">
    <location>
        <begin position="324"/>
        <end position="338"/>
    </location>
</feature>
<feature type="compositionally biased region" description="Basic and acidic residues" evidence="1">
    <location>
        <begin position="451"/>
        <end position="461"/>
    </location>
</feature>
<feature type="compositionally biased region" description="Basic and acidic residues" evidence="1">
    <location>
        <begin position="706"/>
        <end position="717"/>
    </location>
</feature>
<organism evidence="2">
    <name type="scientific">Lygus hesperus</name>
    <name type="common">Western plant bug</name>
    <dbReference type="NCBI Taxonomy" id="30085"/>
    <lineage>
        <taxon>Eukaryota</taxon>
        <taxon>Metazoa</taxon>
        <taxon>Ecdysozoa</taxon>
        <taxon>Arthropoda</taxon>
        <taxon>Hexapoda</taxon>
        <taxon>Insecta</taxon>
        <taxon>Pterygota</taxon>
        <taxon>Neoptera</taxon>
        <taxon>Paraneoptera</taxon>
        <taxon>Hemiptera</taxon>
        <taxon>Heteroptera</taxon>
        <taxon>Panheteroptera</taxon>
        <taxon>Cimicomorpha</taxon>
        <taxon>Miridae</taxon>
        <taxon>Mirini</taxon>
        <taxon>Lygus</taxon>
    </lineage>
</organism>
<feature type="compositionally biased region" description="Basic residues" evidence="1">
    <location>
        <begin position="463"/>
        <end position="472"/>
    </location>
</feature>
<protein>
    <submittedName>
        <fullName evidence="2">Uncharacterized protein</fullName>
    </submittedName>
</protein>
<feature type="region of interest" description="Disordered" evidence="1">
    <location>
        <begin position="295"/>
        <end position="871"/>
    </location>
</feature>
<reference evidence="2" key="1">
    <citation type="journal article" date="2014" name="PLoS ONE">
        <title>Transcriptome-Based Identification of ABC Transporters in the Western Tarnished Plant Bug Lygus hesperus.</title>
        <authorList>
            <person name="Hull J.J."/>
            <person name="Chaney K."/>
            <person name="Geib S.M."/>
            <person name="Fabrick J.A."/>
            <person name="Brent C.S."/>
            <person name="Walsh D."/>
            <person name="Lavine L.C."/>
        </authorList>
    </citation>
    <scope>NUCLEOTIDE SEQUENCE</scope>
</reference>
<feature type="compositionally biased region" description="Basic and acidic residues" evidence="1">
    <location>
        <begin position="621"/>
        <end position="630"/>
    </location>
</feature>
<dbReference type="AlphaFoldDB" id="A0A0A9XV28"/>
<feature type="compositionally biased region" description="Acidic residues" evidence="1">
    <location>
        <begin position="428"/>
        <end position="442"/>
    </location>
</feature>
<feature type="compositionally biased region" description="Basic and acidic residues" evidence="1">
    <location>
        <begin position="910"/>
        <end position="923"/>
    </location>
</feature>
<feature type="region of interest" description="Disordered" evidence="1">
    <location>
        <begin position="896"/>
        <end position="923"/>
    </location>
</feature>
<feature type="compositionally biased region" description="Basic and acidic residues" evidence="1">
    <location>
        <begin position="43"/>
        <end position="54"/>
    </location>
</feature>
<gene>
    <name evidence="2" type="ORF">CM83_35842</name>
</gene>
<evidence type="ECO:0000313" key="2">
    <source>
        <dbReference type="EMBL" id="JAG22733.1"/>
    </source>
</evidence>
<feature type="compositionally biased region" description="Basic and acidic residues" evidence="1">
    <location>
        <begin position="418"/>
        <end position="427"/>
    </location>
</feature>
<reference evidence="2" key="2">
    <citation type="submission" date="2014-07" db="EMBL/GenBank/DDBJ databases">
        <authorList>
            <person name="Hull J."/>
        </authorList>
    </citation>
    <scope>NUCLEOTIDE SEQUENCE</scope>
</reference>
<feature type="compositionally biased region" description="Basic residues" evidence="1">
    <location>
        <begin position="394"/>
        <end position="407"/>
    </location>
</feature>
<feature type="region of interest" description="Disordered" evidence="1">
    <location>
        <begin position="1"/>
        <end position="54"/>
    </location>
</feature>
<accession>A0A0A9XV28</accession>
<feature type="compositionally biased region" description="Basic and acidic residues" evidence="1">
    <location>
        <begin position="589"/>
        <end position="606"/>
    </location>
</feature>
<feature type="compositionally biased region" description="Polar residues" evidence="1">
    <location>
        <begin position="474"/>
        <end position="485"/>
    </location>
</feature>
<feature type="non-terminal residue" evidence="2">
    <location>
        <position position="923"/>
    </location>
</feature>
<dbReference type="EMBL" id="GBHO01020871">
    <property type="protein sequence ID" value="JAG22733.1"/>
    <property type="molecule type" value="Transcribed_RNA"/>
</dbReference>
<feature type="compositionally biased region" description="Basic and acidic residues" evidence="1">
    <location>
        <begin position="777"/>
        <end position="789"/>
    </location>
</feature>
<name>A0A0A9XV28_LYGHE</name>
<feature type="compositionally biased region" description="Basic and acidic residues" evidence="1">
    <location>
        <begin position="845"/>
        <end position="863"/>
    </location>
</feature>
<feature type="compositionally biased region" description="Polar residues" evidence="1">
    <location>
        <begin position="690"/>
        <end position="699"/>
    </location>
</feature>
<feature type="compositionally biased region" description="Basic and acidic residues" evidence="1">
    <location>
        <begin position="339"/>
        <end position="355"/>
    </location>
</feature>
<feature type="region of interest" description="Disordered" evidence="1">
    <location>
        <begin position="141"/>
        <end position="168"/>
    </location>
</feature>
<feature type="compositionally biased region" description="Polar residues" evidence="1">
    <location>
        <begin position="380"/>
        <end position="393"/>
    </location>
</feature>
<sequence length="923" mass="104254">MNVKQEPLSDNEDSEEIKAMRRTKRPKKRIDWGFLKYPRKKRKDPDEGTEKEGILIDTREEIIASKHEDEQETLPPARYLHEKGSHNNNVNHGSGRSHFTFDGCYGVTRMDKVARTAPSSEATLSADSDIEYTDQECHGVFTDHSYAVSPPKKKRKRPEPKKETVETDKARWPTVDIATLAAYRSLIDHTYSSITPSSIIDAVMLKHNYICTIQNIEFQEEGRIKAGYIQDHSRHEAENAPEWDTSQPVLEQSAKPSKKKGGKPKAVEPPSEWCDLLENTPPECEPAGCLAENPKFRRKNKSPKLPSRIKVEKRETSPVSPKVPAKKLNKSPTKKKTNTKKEKPVKKEEVYEKFDSSSLSSKPEAEEETKKLKRRRRRNQTGWPTKYKSQPNKSKNKSVAKNPKYRLPKTVESSPVECSKKDIKIEKDDEINSFEESYESIEEAVKRRRQSQKETKKENVVAKKGREKRKVKSVYQNSGDESSQLNEHEEGSPKRVGRKKNATLKASLANCIKQEPQSSDDEVAETDDHSDNVSTSGSLSRRSRRKISIPARFREAKNQKKSSTKPTTSKTKETKNKEVGFPEKALPLSDHDGNSAVEDSKCRESATDPVRPLSMSPPPETRQEKGKDDGGEVQNTNETIPPHIPVSDSLEKAHSNEGVSSQVENTSDSPSALPKSPESTQLKTKDDASTLYQNSSASRSPILPSKDLKNETERVDDSAAASGDLVNQEDTTGNLVPNPKVRMSLRKRVKLQVTSLFKSRKTSKSKTSQSQPTKLVKVKEEIFDEERGHSGSSSNVPTDSRDDSTLQSPTVSTKSKRRRKKLFWGHHRKPRSKEDPKVKLSPVKSESKKKGDRNFPDHKKDEIVENPPEVDEELRRAELGLAIIKVETMESDFILEESCEQEGNQVVDRSNQDSERSEILKDS</sequence>